<accession>A0ABR2SWK9</accession>
<evidence type="ECO:0000313" key="2">
    <source>
        <dbReference type="Proteomes" id="UP001396334"/>
    </source>
</evidence>
<protein>
    <submittedName>
        <fullName evidence="1">Uncharacterized protein</fullName>
    </submittedName>
</protein>
<gene>
    <name evidence="1" type="ORF">V6N11_026552</name>
</gene>
<reference evidence="1 2" key="1">
    <citation type="journal article" date="2024" name="G3 (Bethesda)">
        <title>Genome assembly of Hibiscus sabdariffa L. provides insights into metabolisms of medicinal natural products.</title>
        <authorList>
            <person name="Kim T."/>
        </authorList>
    </citation>
    <scope>NUCLEOTIDE SEQUENCE [LARGE SCALE GENOMIC DNA]</scope>
    <source>
        <strain evidence="1">TK-2024</strain>
        <tissue evidence="1">Old leaves</tissue>
    </source>
</reference>
<proteinExistence type="predicted"/>
<sequence>MRKGSHSSVTILGAKHGKCRVCLAVSHTLRELFRFWPQKDEEARPKWTERLFYAVAAVLVTLLLKHHAPDEAARARYQKRMSNIIDDICA</sequence>
<comment type="caution">
    <text evidence="1">The sequence shown here is derived from an EMBL/GenBank/DDBJ whole genome shotgun (WGS) entry which is preliminary data.</text>
</comment>
<evidence type="ECO:0000313" key="1">
    <source>
        <dbReference type="EMBL" id="KAK9029435.1"/>
    </source>
</evidence>
<name>A0ABR2SWK9_9ROSI</name>
<keyword evidence="2" id="KW-1185">Reference proteome</keyword>
<dbReference type="Proteomes" id="UP001396334">
    <property type="component" value="Unassembled WGS sequence"/>
</dbReference>
<organism evidence="1 2">
    <name type="scientific">Hibiscus sabdariffa</name>
    <name type="common">roselle</name>
    <dbReference type="NCBI Taxonomy" id="183260"/>
    <lineage>
        <taxon>Eukaryota</taxon>
        <taxon>Viridiplantae</taxon>
        <taxon>Streptophyta</taxon>
        <taxon>Embryophyta</taxon>
        <taxon>Tracheophyta</taxon>
        <taxon>Spermatophyta</taxon>
        <taxon>Magnoliopsida</taxon>
        <taxon>eudicotyledons</taxon>
        <taxon>Gunneridae</taxon>
        <taxon>Pentapetalae</taxon>
        <taxon>rosids</taxon>
        <taxon>malvids</taxon>
        <taxon>Malvales</taxon>
        <taxon>Malvaceae</taxon>
        <taxon>Malvoideae</taxon>
        <taxon>Hibiscus</taxon>
    </lineage>
</organism>
<dbReference type="EMBL" id="JBBPBN010000011">
    <property type="protein sequence ID" value="KAK9029435.1"/>
    <property type="molecule type" value="Genomic_DNA"/>
</dbReference>